<dbReference type="EMBL" id="CP002467">
    <property type="protein sequence ID" value="ADV83168.1"/>
    <property type="molecule type" value="Genomic_DNA"/>
</dbReference>
<organism evidence="1 2">
    <name type="scientific">Terriglobus saanensis (strain ATCC BAA-1853 / DSM 23119 / SP1PR4)</name>
    <dbReference type="NCBI Taxonomy" id="401053"/>
    <lineage>
        <taxon>Bacteria</taxon>
        <taxon>Pseudomonadati</taxon>
        <taxon>Acidobacteriota</taxon>
        <taxon>Terriglobia</taxon>
        <taxon>Terriglobales</taxon>
        <taxon>Acidobacteriaceae</taxon>
        <taxon>Terriglobus</taxon>
    </lineage>
</organism>
<protein>
    <submittedName>
        <fullName evidence="1">Uncharacterized protein</fullName>
    </submittedName>
</protein>
<dbReference type="Proteomes" id="UP000006844">
    <property type="component" value="Chromosome"/>
</dbReference>
<dbReference type="RefSeq" id="WP_013568901.1">
    <property type="nucleotide sequence ID" value="NC_014963.1"/>
</dbReference>
<evidence type="ECO:0000313" key="1">
    <source>
        <dbReference type="EMBL" id="ADV83168.1"/>
    </source>
</evidence>
<accession>E8UYL5</accession>
<reference evidence="1 2" key="1">
    <citation type="journal article" date="2012" name="Stand. Genomic Sci.">
        <title>Complete genome sequence of Terriglobus saanensis type strain SP1PR4(T), an Acidobacteria from tundra soil.</title>
        <authorList>
            <person name="Rawat S.R."/>
            <person name="Mannisto M.K."/>
            <person name="Starovoytov V."/>
            <person name="Goodwin L."/>
            <person name="Nolan M."/>
            <person name="Hauser L."/>
            <person name="Land M."/>
            <person name="Davenport K.W."/>
            <person name="Woyke T."/>
            <person name="Haggblom M.M."/>
        </authorList>
    </citation>
    <scope>NUCLEOTIDE SEQUENCE</scope>
    <source>
        <strain evidence="2">ATCC BAA-1853 / DSM 23119 / SP1PR4</strain>
    </source>
</reference>
<evidence type="ECO:0000313" key="2">
    <source>
        <dbReference type="Proteomes" id="UP000006844"/>
    </source>
</evidence>
<keyword evidence="2" id="KW-1185">Reference proteome</keyword>
<sequence length="125" mass="13801">MILLDETKLAEKAVKRAGYRLKTAGTKLNTEELAALDKHCREIGKTPGEFIRDLILAELGRTENESGVNDHTLTEVLGVRLLLVNVLRPLAAGQSMPVEAFDKLLDQISNLKHEMAGKLLAEGRR</sequence>
<dbReference type="STRING" id="401053.AciPR4_2388"/>
<proteinExistence type="predicted"/>
<name>E8UYL5_TERSS</name>
<dbReference type="KEGG" id="tsa:AciPR4_2388"/>
<gene>
    <name evidence="1" type="ordered locus">AciPR4_2388</name>
</gene>
<dbReference type="AlphaFoldDB" id="E8UYL5"/>
<dbReference type="eggNOG" id="ENOG5033V1V">
    <property type="taxonomic scope" value="Bacteria"/>
</dbReference>
<dbReference type="HOGENOM" id="CLU_158535_0_0_0"/>